<dbReference type="Proteomes" id="UP000193467">
    <property type="component" value="Unassembled WGS sequence"/>
</dbReference>
<evidence type="ECO:0000313" key="1">
    <source>
        <dbReference type="EMBL" id="ORY92914.1"/>
    </source>
</evidence>
<reference evidence="1 2" key="1">
    <citation type="submission" date="2016-07" db="EMBL/GenBank/DDBJ databases">
        <title>Pervasive Adenine N6-methylation of Active Genes in Fungi.</title>
        <authorList>
            <consortium name="DOE Joint Genome Institute"/>
            <person name="Mondo S.J."/>
            <person name="Dannebaum R.O."/>
            <person name="Kuo R.C."/>
            <person name="Labutti K."/>
            <person name="Haridas S."/>
            <person name="Kuo A."/>
            <person name="Salamov A."/>
            <person name="Ahrendt S.R."/>
            <person name="Lipzen A."/>
            <person name="Sullivan W."/>
            <person name="Andreopoulos W.B."/>
            <person name="Clum A."/>
            <person name="Lindquist E."/>
            <person name="Daum C."/>
            <person name="Ramamoorthy G.K."/>
            <person name="Gryganskyi A."/>
            <person name="Culley D."/>
            <person name="Magnuson J.K."/>
            <person name="James T.Y."/>
            <person name="O'Malley M.A."/>
            <person name="Stajich J.E."/>
            <person name="Spatafora J.W."/>
            <person name="Visel A."/>
            <person name="Grigoriev I.V."/>
        </authorList>
    </citation>
    <scope>NUCLEOTIDE SEQUENCE [LARGE SCALE GENOMIC DNA]</scope>
    <source>
        <strain evidence="1 2">62-1032</strain>
    </source>
</reference>
<evidence type="ECO:0000313" key="2">
    <source>
        <dbReference type="Proteomes" id="UP000193467"/>
    </source>
</evidence>
<accession>A0A1Y2G4P7</accession>
<dbReference type="EMBL" id="MCGR01000001">
    <property type="protein sequence ID" value="ORY92914.1"/>
    <property type="molecule type" value="Genomic_DNA"/>
</dbReference>
<proteinExistence type="predicted"/>
<dbReference type="AlphaFoldDB" id="A0A1Y2G4P7"/>
<dbReference type="InParanoid" id="A0A1Y2G4P7"/>
<sequence length="523" mass="58763">MANSLLSTLMRLTGSLFLEGERPLDRKRAARLAEDVEELVQDAGSSLSRDVRSELVGILDELRAVASTSTSSSRTVDIATRLAIASRTLASSSSLPPRSPALPLELISLIVDFAQSATDFHERQQTNLALSHVSRDLYRLVRPRLRREIHITRGWHFGGLKKLMDEDPTRRDEVELVSVIVDPAQLEWKSAEEWFGPLFWDVLSWLALHRGSSCERLKALHVHIPSPRNDFDVLNFELDRALGTGGTTFACDLAYVDVDEFHLVEQSKLPDAEFRYRTMLATGATRLYMDAVKPVTDLSQYWIEGDSEDLDVQPQPFEVLVNPHAALLPSQLLTLLPNEPPVLRHLEITILLPSNYSSDRNSERRAFTNLFRRLRPSLRKLVLRIRSMEPSSFSDDNHTKMLIHAVTSLPHLHTLALGGTGLADNLFTRLGASTVDDLTLLPTSKEGADGPQHRPSVPQYSLAQCLRHPTAFPCLKRLEVQFSSGERDYDQPGSQLWDVCNKRGIRMDVKVVENDLYGPFPSL</sequence>
<comment type="caution">
    <text evidence="1">The sequence shown here is derived from an EMBL/GenBank/DDBJ whole genome shotgun (WGS) entry which is preliminary data.</text>
</comment>
<organism evidence="1 2">
    <name type="scientific">Leucosporidium creatinivorum</name>
    <dbReference type="NCBI Taxonomy" id="106004"/>
    <lineage>
        <taxon>Eukaryota</taxon>
        <taxon>Fungi</taxon>
        <taxon>Dikarya</taxon>
        <taxon>Basidiomycota</taxon>
        <taxon>Pucciniomycotina</taxon>
        <taxon>Microbotryomycetes</taxon>
        <taxon>Leucosporidiales</taxon>
        <taxon>Leucosporidium</taxon>
    </lineage>
</organism>
<protein>
    <submittedName>
        <fullName evidence="1">Uncharacterized protein</fullName>
    </submittedName>
</protein>
<keyword evidence="2" id="KW-1185">Reference proteome</keyword>
<gene>
    <name evidence="1" type="ORF">BCR35DRAFT_298523</name>
</gene>
<name>A0A1Y2G4P7_9BASI</name>